<feature type="transmembrane region" description="Helical" evidence="1">
    <location>
        <begin position="12"/>
        <end position="36"/>
    </location>
</feature>
<accession>A0A285MWG5</accession>
<protein>
    <submittedName>
        <fullName evidence="2">Uncharacterized protein</fullName>
    </submittedName>
</protein>
<feature type="transmembrane region" description="Helical" evidence="1">
    <location>
        <begin position="140"/>
        <end position="160"/>
    </location>
</feature>
<keyword evidence="1" id="KW-0472">Membrane</keyword>
<feature type="transmembrane region" description="Helical" evidence="1">
    <location>
        <begin position="56"/>
        <end position="72"/>
    </location>
</feature>
<proteinExistence type="predicted"/>
<keyword evidence="1" id="KW-1133">Transmembrane helix</keyword>
<gene>
    <name evidence="2" type="ORF">SAMN06265377_3377</name>
</gene>
<evidence type="ECO:0000256" key="1">
    <source>
        <dbReference type="SAM" id="Phobius"/>
    </source>
</evidence>
<dbReference type="Proteomes" id="UP000219048">
    <property type="component" value="Unassembled WGS sequence"/>
</dbReference>
<feature type="transmembrane region" description="Helical" evidence="1">
    <location>
        <begin position="79"/>
        <end position="102"/>
    </location>
</feature>
<name>A0A285MWG5_9FLAO</name>
<dbReference type="AlphaFoldDB" id="A0A285MWG5"/>
<evidence type="ECO:0000313" key="2">
    <source>
        <dbReference type="EMBL" id="SNZ01535.1"/>
    </source>
</evidence>
<keyword evidence="3" id="KW-1185">Reference proteome</keyword>
<evidence type="ECO:0000313" key="3">
    <source>
        <dbReference type="Proteomes" id="UP000219048"/>
    </source>
</evidence>
<dbReference type="EMBL" id="OBEH01000006">
    <property type="protein sequence ID" value="SNZ01535.1"/>
    <property type="molecule type" value="Genomic_DNA"/>
</dbReference>
<organism evidence="2 3">
    <name type="scientific">Flagellimonas pacifica</name>
    <dbReference type="NCBI Taxonomy" id="1247520"/>
    <lineage>
        <taxon>Bacteria</taxon>
        <taxon>Pseudomonadati</taxon>
        <taxon>Bacteroidota</taxon>
        <taxon>Flavobacteriia</taxon>
        <taxon>Flavobacteriales</taxon>
        <taxon>Flavobacteriaceae</taxon>
        <taxon>Flagellimonas</taxon>
    </lineage>
</organism>
<keyword evidence="1" id="KW-0812">Transmembrane</keyword>
<reference evidence="3" key="1">
    <citation type="submission" date="2017-09" db="EMBL/GenBank/DDBJ databases">
        <authorList>
            <person name="Varghese N."/>
            <person name="Submissions S."/>
        </authorList>
    </citation>
    <scope>NUCLEOTIDE SEQUENCE [LARGE SCALE GENOMIC DNA]</scope>
    <source>
        <strain evidence="3">DSM 25885</strain>
    </source>
</reference>
<sequence length="161" mass="18113">MAMTSKNTKRYMVLSFTFLTIVLSIISLLAILITVYGNYWNPLSNNFAEILWTTKGFIITTIFSAIALIGFIQTKKFGIVFGLTTISIVILGILLAFIFGLNGPINNIVLLVFVVLATIAIFMLWNILQMDETRSLKLNDYLLICFMVFTGLISLPSFFFN</sequence>
<feature type="transmembrane region" description="Helical" evidence="1">
    <location>
        <begin position="108"/>
        <end position="128"/>
    </location>
</feature>